<accession>A0ACC1T1Q8</accession>
<comment type="caution">
    <text evidence="1">The sequence shown here is derived from an EMBL/GenBank/DDBJ whole genome shotgun (WGS) entry which is preliminary data.</text>
</comment>
<keyword evidence="2" id="KW-1185">Reference proteome</keyword>
<sequence length="877" mass="96163">MRSITIYILISRGDNSYSVSAARSLALSHGFPSNATIGLQGPRMEALKRILSFVCHSNRYLNFSCTLITEREDVMWAHVSWPVSPVQQDVFSVVRPGPGAKRDARTLRQPSSTAFENVMSARTEGIVTGYRAGVPRFMTVFDFTNRNLYAVCSGTRGDQLVKYRKSHLSEFNTTPLGGLCTSEVELLVHGGRIANSACKPSEAAVLYSMAPTAKQSDAEWAGDLNIGTQANFPSSPVSSMTMQSTLQFPFWALYNTSALPGSKTFMSHFETIIDSGTSSMYGLRDIVTRPYARAPALALQLTLRTASSPATLTYVAGVYDRPLSLSQDIGRAIITIVSQAFTIVYCAILALLTQRITLHEFIKRPQTLTAIHDKSSAWLGLGSSLQTLARQRKLVTDFLGISMITLYLLLIFVVHTTLPGIFSFTAQNITTFVDYPSTLARQAPPIVQENAFAANNEDYAILQVYDTLTLSTIGLWGSTLYDIIPVVEGATGAWVEVNATTFSVDCATLPDVVQTRFDPRTDDEPTYYFEFNGGKYNVSLSPFEDQQFKLLNVDDIDTSNFAPVTPISTLIVASTYPVIDAAGNDATIASMNPMWSDWDEPRQHPAINVSLIACNFNTQNSTISVNSVSRAVDKASAPPTPAHWHEWVDPGPSSDPMLLYALQRFVADEPNPIQLSDNNITLFNATFNMSLPAQDTLLIEWFLTTDITAYRNETGASQDIDSVTLGELNWSLARAYAAVLWSYNSIAAPDDVEFDSATIPHGQVSIPSSILQERLAVNKISLIAGLVASCALFVLTTIMVAKSGKFVRDAVHHDVSGLLPILWLLGNEPRLATMEEPDLDALRVAGTYIVTDVNKLRRRPVTTPDDAGEKYKFEDPS</sequence>
<reference evidence="1" key="1">
    <citation type="submission" date="2022-07" db="EMBL/GenBank/DDBJ databases">
        <title>Genome Sequence of Phlebia brevispora.</title>
        <authorList>
            <person name="Buettner E."/>
        </authorList>
    </citation>
    <scope>NUCLEOTIDE SEQUENCE</scope>
    <source>
        <strain evidence="1">MPL23</strain>
    </source>
</reference>
<protein>
    <submittedName>
        <fullName evidence="1">Uncharacterized protein</fullName>
    </submittedName>
</protein>
<dbReference type="Proteomes" id="UP001148662">
    <property type="component" value="Unassembled WGS sequence"/>
</dbReference>
<gene>
    <name evidence="1" type="ORF">NM688_g4948</name>
</gene>
<proteinExistence type="predicted"/>
<evidence type="ECO:0000313" key="2">
    <source>
        <dbReference type="Proteomes" id="UP001148662"/>
    </source>
</evidence>
<name>A0ACC1T1Q8_9APHY</name>
<dbReference type="EMBL" id="JANHOG010000868">
    <property type="protein sequence ID" value="KAJ3551018.1"/>
    <property type="molecule type" value="Genomic_DNA"/>
</dbReference>
<organism evidence="1 2">
    <name type="scientific">Phlebia brevispora</name>
    <dbReference type="NCBI Taxonomy" id="194682"/>
    <lineage>
        <taxon>Eukaryota</taxon>
        <taxon>Fungi</taxon>
        <taxon>Dikarya</taxon>
        <taxon>Basidiomycota</taxon>
        <taxon>Agaricomycotina</taxon>
        <taxon>Agaricomycetes</taxon>
        <taxon>Polyporales</taxon>
        <taxon>Meruliaceae</taxon>
        <taxon>Phlebia</taxon>
    </lineage>
</organism>
<evidence type="ECO:0000313" key="1">
    <source>
        <dbReference type="EMBL" id="KAJ3551018.1"/>
    </source>
</evidence>